<reference evidence="2 3" key="1">
    <citation type="submission" date="2016-11" db="EMBL/GenBank/DDBJ databases">
        <authorList>
            <person name="Jaros S."/>
            <person name="Januszkiewicz K."/>
            <person name="Wedrychowicz H."/>
        </authorList>
    </citation>
    <scope>NUCLEOTIDE SEQUENCE [LARGE SCALE GENOMIC DNA]</scope>
    <source>
        <strain evidence="2 3">DSM 21864</strain>
    </source>
</reference>
<sequence length="140" mass="15882">MNNDKTVYVVMIIVGSIGMIGSLILSYYVFKKDQLNEYINLNFIKDYRYRRLIEKQQKLQIKLAAYKTGQTVTSSSLSTSGSIHSSKISQASNAFLLEEEVNEETDLLEEAVNEGTMLLEEEVLEGTMLLEEETNEEIKG</sequence>
<feature type="transmembrane region" description="Helical" evidence="1">
    <location>
        <begin position="6"/>
        <end position="30"/>
    </location>
</feature>
<gene>
    <name evidence="2" type="ORF">SAMN05444401_2964</name>
</gene>
<proteinExistence type="predicted"/>
<dbReference type="STRING" id="1121298.SAMN05444401_2964"/>
<name>A0A1M6J6D0_9CLOT</name>
<dbReference type="RefSeq" id="WP_073008267.1">
    <property type="nucleotide sequence ID" value="NZ_FQZO01000005.1"/>
</dbReference>
<keyword evidence="1" id="KW-1133">Transmembrane helix</keyword>
<organism evidence="2 3">
    <name type="scientific">Clostridium amylolyticum</name>
    <dbReference type="NCBI Taxonomy" id="1121298"/>
    <lineage>
        <taxon>Bacteria</taxon>
        <taxon>Bacillati</taxon>
        <taxon>Bacillota</taxon>
        <taxon>Clostridia</taxon>
        <taxon>Eubacteriales</taxon>
        <taxon>Clostridiaceae</taxon>
        <taxon>Clostridium</taxon>
    </lineage>
</organism>
<dbReference type="AlphaFoldDB" id="A0A1M6J6D0"/>
<dbReference type="Proteomes" id="UP000184080">
    <property type="component" value="Unassembled WGS sequence"/>
</dbReference>
<evidence type="ECO:0000313" key="2">
    <source>
        <dbReference type="EMBL" id="SHJ42205.1"/>
    </source>
</evidence>
<dbReference type="EMBL" id="FQZO01000005">
    <property type="protein sequence ID" value="SHJ42205.1"/>
    <property type="molecule type" value="Genomic_DNA"/>
</dbReference>
<evidence type="ECO:0000313" key="3">
    <source>
        <dbReference type="Proteomes" id="UP000184080"/>
    </source>
</evidence>
<evidence type="ECO:0000256" key="1">
    <source>
        <dbReference type="SAM" id="Phobius"/>
    </source>
</evidence>
<keyword evidence="3" id="KW-1185">Reference proteome</keyword>
<protein>
    <submittedName>
        <fullName evidence="2">Uncharacterized protein</fullName>
    </submittedName>
</protein>
<keyword evidence="1" id="KW-0812">Transmembrane</keyword>
<accession>A0A1M6J6D0</accession>
<keyword evidence="1" id="KW-0472">Membrane</keyword>